<dbReference type="GeneID" id="94580973"/>
<dbReference type="Proteomes" id="UP000193118">
    <property type="component" value="Unassembled WGS sequence"/>
</dbReference>
<dbReference type="InterPro" id="IPR005545">
    <property type="entry name" value="YCII"/>
</dbReference>
<comment type="similarity">
    <text evidence="1">Belongs to the YciI family.</text>
</comment>
<reference evidence="4" key="1">
    <citation type="submission" date="2017-01" db="EMBL/GenBank/DDBJ databases">
        <authorList>
            <person name="Wolfgang W.J."/>
            <person name="Cole J."/>
            <person name="Wroblewski D."/>
            <person name="Mcginnis J."/>
            <person name="Musser K.A."/>
        </authorList>
    </citation>
    <scope>NUCLEOTIDE SEQUENCE [LARGE SCALE GENOMIC DNA]</scope>
    <source>
        <strain evidence="4">DSM 19151</strain>
    </source>
</reference>
<protein>
    <recommendedName>
        <fullName evidence="2">YCII-related domain-containing protein</fullName>
    </recommendedName>
</protein>
<dbReference type="Pfam" id="PF03795">
    <property type="entry name" value="YCII"/>
    <property type="match status" value="1"/>
</dbReference>
<dbReference type="Gene3D" id="3.30.70.1060">
    <property type="entry name" value="Dimeric alpha+beta barrel"/>
    <property type="match status" value="1"/>
</dbReference>
<dbReference type="PANTHER" id="PTHR37828">
    <property type="entry name" value="GSR2449 PROTEIN"/>
    <property type="match status" value="1"/>
</dbReference>
<comment type="caution">
    <text evidence="3">The sequence shown here is derived from an EMBL/GenBank/DDBJ whole genome shotgun (WGS) entry which is preliminary data.</text>
</comment>
<evidence type="ECO:0000256" key="1">
    <source>
        <dbReference type="ARBA" id="ARBA00007689"/>
    </source>
</evidence>
<feature type="domain" description="YCII-related" evidence="2">
    <location>
        <begin position="17"/>
        <end position="85"/>
    </location>
</feature>
<dbReference type="OrthoDB" id="9814407at2"/>
<sequence length="100" mass="11327">MYLIDITLKTDIIPAGQNETLLAGHRAWFAKYFEQGKFLMLGPYRDQAGAGMIIAQTGSREELDAMLAEDVYWANKLADYRVREFQANLIAKSLPEWAGK</sequence>
<dbReference type="STRING" id="194197.BWD09_09810"/>
<gene>
    <name evidence="3" type="ORF">BWD09_09810</name>
</gene>
<evidence type="ECO:0000259" key="2">
    <source>
        <dbReference type="Pfam" id="PF03795"/>
    </source>
</evidence>
<dbReference type="AlphaFoldDB" id="A0A1X3D479"/>
<organism evidence="3 4">
    <name type="scientific">Neisseria dentiae</name>
    <dbReference type="NCBI Taxonomy" id="194197"/>
    <lineage>
        <taxon>Bacteria</taxon>
        <taxon>Pseudomonadati</taxon>
        <taxon>Pseudomonadota</taxon>
        <taxon>Betaproteobacteria</taxon>
        <taxon>Neisseriales</taxon>
        <taxon>Neisseriaceae</taxon>
        <taxon>Neisseria</taxon>
    </lineage>
</organism>
<dbReference type="SUPFAM" id="SSF54909">
    <property type="entry name" value="Dimeric alpha+beta barrel"/>
    <property type="match status" value="1"/>
</dbReference>
<dbReference type="RefSeq" id="WP_085366606.1">
    <property type="nucleotide sequence ID" value="NZ_CAUJPZ010000036.1"/>
</dbReference>
<name>A0A1X3D479_9NEIS</name>
<dbReference type="PANTHER" id="PTHR37828:SF1">
    <property type="entry name" value="YCII-RELATED DOMAIN-CONTAINING PROTEIN"/>
    <property type="match status" value="1"/>
</dbReference>
<keyword evidence="4" id="KW-1185">Reference proteome</keyword>
<dbReference type="InterPro" id="IPR011008">
    <property type="entry name" value="Dimeric_a/b-barrel"/>
</dbReference>
<dbReference type="EMBL" id="MTBO01000030">
    <property type="protein sequence ID" value="OSI14723.1"/>
    <property type="molecule type" value="Genomic_DNA"/>
</dbReference>
<proteinExistence type="inferred from homology"/>
<evidence type="ECO:0000313" key="3">
    <source>
        <dbReference type="EMBL" id="OSI14723.1"/>
    </source>
</evidence>
<evidence type="ECO:0000313" key="4">
    <source>
        <dbReference type="Proteomes" id="UP000193118"/>
    </source>
</evidence>
<accession>A0A1X3D479</accession>